<sequence>MDKALAPFTKSQAVHMAGIPEQVIDSLLDTDLLDSSSGARFTFQDLVLLHAARRLQDQGVSSDRIIAALANVRRSLVPAAYQDSLRFKGVSKPH</sequence>
<evidence type="ECO:0000313" key="3">
    <source>
        <dbReference type="Proteomes" id="UP000060699"/>
    </source>
</evidence>
<dbReference type="Proteomes" id="UP000060699">
    <property type="component" value="Chromosome"/>
</dbReference>
<evidence type="ECO:0000313" key="2">
    <source>
        <dbReference type="EMBL" id="ALV06353.1"/>
    </source>
</evidence>
<dbReference type="GO" id="GO:0006355">
    <property type="term" value="P:regulation of DNA-templated transcription"/>
    <property type="evidence" value="ECO:0007669"/>
    <property type="project" value="InterPro"/>
</dbReference>
<gene>
    <name evidence="2" type="ORF">RD2015_1874</name>
</gene>
<dbReference type="GO" id="GO:0003677">
    <property type="term" value="F:DNA binding"/>
    <property type="evidence" value="ECO:0007669"/>
    <property type="project" value="InterPro"/>
</dbReference>
<name>A0A0U2U210_9BURK</name>
<reference evidence="2 3" key="1">
    <citation type="submission" date="2015-12" db="EMBL/GenBank/DDBJ databases">
        <title>Complete genome of Roseateles depolymerans KCTC 42856.</title>
        <authorList>
            <person name="Kim K.M."/>
        </authorList>
    </citation>
    <scope>NUCLEOTIDE SEQUENCE [LARGE SCALE GENOMIC DNA]</scope>
    <source>
        <strain evidence="2 3">KCTC 42856</strain>
    </source>
</reference>
<organism evidence="2 3">
    <name type="scientific">Roseateles depolymerans</name>
    <dbReference type="NCBI Taxonomy" id="76731"/>
    <lineage>
        <taxon>Bacteria</taxon>
        <taxon>Pseudomonadati</taxon>
        <taxon>Pseudomonadota</taxon>
        <taxon>Betaproteobacteria</taxon>
        <taxon>Burkholderiales</taxon>
        <taxon>Sphaerotilaceae</taxon>
        <taxon>Roseateles</taxon>
    </lineage>
</organism>
<evidence type="ECO:0000259" key="1">
    <source>
        <dbReference type="Pfam" id="PF13411"/>
    </source>
</evidence>
<proteinExistence type="predicted"/>
<dbReference type="KEGG" id="rdp:RD2015_1874"/>
<keyword evidence="3" id="KW-1185">Reference proteome</keyword>
<feature type="domain" description="HTH merR-type" evidence="1">
    <location>
        <begin position="10"/>
        <end position="70"/>
    </location>
</feature>
<dbReference type="RefSeq" id="WP_058934654.1">
    <property type="nucleotide sequence ID" value="NZ_CP013729.1"/>
</dbReference>
<protein>
    <recommendedName>
        <fullName evidence="1">HTH merR-type domain-containing protein</fullName>
    </recommendedName>
</protein>
<dbReference type="Pfam" id="PF13411">
    <property type="entry name" value="MerR_1"/>
    <property type="match status" value="1"/>
</dbReference>
<dbReference type="OrthoDB" id="9798174at2"/>
<dbReference type="InterPro" id="IPR000551">
    <property type="entry name" value="MerR-type_HTH_dom"/>
</dbReference>
<dbReference type="EMBL" id="CP013729">
    <property type="protein sequence ID" value="ALV06353.1"/>
    <property type="molecule type" value="Genomic_DNA"/>
</dbReference>
<dbReference type="AlphaFoldDB" id="A0A0U2U210"/>
<accession>A0A0U2U210</accession>